<name>A0AAW2YIY9_9EUKA</name>
<evidence type="ECO:0000256" key="1">
    <source>
        <dbReference type="SAM" id="Coils"/>
    </source>
</evidence>
<feature type="compositionally biased region" description="Low complexity" evidence="2">
    <location>
        <begin position="197"/>
        <end position="214"/>
    </location>
</feature>
<feature type="coiled-coil region" evidence="1">
    <location>
        <begin position="84"/>
        <end position="118"/>
    </location>
</feature>
<dbReference type="AlphaFoldDB" id="A0AAW2YIY9"/>
<feature type="compositionally biased region" description="Basic and acidic residues" evidence="2">
    <location>
        <begin position="182"/>
        <end position="196"/>
    </location>
</feature>
<organism evidence="3 4">
    <name type="scientific">Acrasis kona</name>
    <dbReference type="NCBI Taxonomy" id="1008807"/>
    <lineage>
        <taxon>Eukaryota</taxon>
        <taxon>Discoba</taxon>
        <taxon>Heterolobosea</taxon>
        <taxon>Tetramitia</taxon>
        <taxon>Eutetramitia</taxon>
        <taxon>Acrasidae</taxon>
        <taxon>Acrasis</taxon>
    </lineage>
</organism>
<sequence>MAALHYMLDYVLRTSPSDLLPEPACSEDIKTEGADYHGNAQRELDQPIKKHFKDYMQRSPEQFSSHLAETYMPIPTADPKQKIIDVQRERISSLERQLKNAKSENKDLNNIINQLKGALQGASSVHSSPIKKRPSLLVEDSLHHLKTRKRQARSPDLSDGDDTEVDMDYHDKESVKRRRTMKSKESSRDVGVHDEQSTSPTSHSTSNSSANSDNKFALPSDIHLDKKYFLKWNGQIYAVAKAFGDRNRLRKLVAKYETDSDKKASYLLDGEELRRLKSINPICHNTSYLGLYNLEFVRYFQDVTSRA</sequence>
<evidence type="ECO:0000313" key="3">
    <source>
        <dbReference type="EMBL" id="KAL0476948.1"/>
    </source>
</evidence>
<gene>
    <name evidence="3" type="ORF">AKO1_005600</name>
</gene>
<evidence type="ECO:0000313" key="4">
    <source>
        <dbReference type="Proteomes" id="UP001431209"/>
    </source>
</evidence>
<proteinExistence type="predicted"/>
<keyword evidence="1" id="KW-0175">Coiled coil</keyword>
<dbReference type="EMBL" id="JAOPGA020000123">
    <property type="protein sequence ID" value="KAL0476948.1"/>
    <property type="molecule type" value="Genomic_DNA"/>
</dbReference>
<reference evidence="3 4" key="1">
    <citation type="submission" date="2024-03" db="EMBL/GenBank/DDBJ databases">
        <title>The Acrasis kona genome and developmental transcriptomes reveal deep origins of eukaryotic multicellular pathways.</title>
        <authorList>
            <person name="Sheikh S."/>
            <person name="Fu C.-J."/>
            <person name="Brown M.W."/>
            <person name="Baldauf S.L."/>
        </authorList>
    </citation>
    <scope>NUCLEOTIDE SEQUENCE [LARGE SCALE GENOMIC DNA]</scope>
    <source>
        <strain evidence="3 4">ATCC MYA-3509</strain>
    </source>
</reference>
<evidence type="ECO:0000256" key="2">
    <source>
        <dbReference type="SAM" id="MobiDB-lite"/>
    </source>
</evidence>
<protein>
    <submittedName>
        <fullName evidence="3">IIV6</fullName>
    </submittedName>
</protein>
<feature type="region of interest" description="Disordered" evidence="2">
    <location>
        <begin position="144"/>
        <end position="214"/>
    </location>
</feature>
<keyword evidence="4" id="KW-1185">Reference proteome</keyword>
<accession>A0AAW2YIY9</accession>
<dbReference type="Proteomes" id="UP001431209">
    <property type="component" value="Unassembled WGS sequence"/>
</dbReference>
<comment type="caution">
    <text evidence="3">The sequence shown here is derived from an EMBL/GenBank/DDBJ whole genome shotgun (WGS) entry which is preliminary data.</text>
</comment>